<dbReference type="RefSeq" id="WP_013704332.1">
    <property type="nucleotide sequence ID" value="NC_015387.1"/>
</dbReference>
<dbReference type="KEGG" id="mhd:Marky_1550"/>
<dbReference type="EMBL" id="CP002630">
    <property type="protein sequence ID" value="AEB12285.1"/>
    <property type="molecule type" value="Genomic_DNA"/>
</dbReference>
<evidence type="ECO:0000259" key="1">
    <source>
        <dbReference type="PROSITE" id="PS50206"/>
    </source>
</evidence>
<dbReference type="eggNOG" id="COG0607">
    <property type="taxonomic scope" value="Bacteria"/>
</dbReference>
<reference evidence="2 3" key="1">
    <citation type="journal article" date="2012" name="Stand. Genomic Sci.">
        <title>Complete genome sequence of the aerobic, heterotroph Marinithermus hydrothermalis type strain (T1(T)) from a deep-sea hydrothermal vent chimney.</title>
        <authorList>
            <person name="Copeland A."/>
            <person name="Gu W."/>
            <person name="Yasawong M."/>
            <person name="Lapidus A."/>
            <person name="Lucas S."/>
            <person name="Deshpande S."/>
            <person name="Pagani I."/>
            <person name="Tapia R."/>
            <person name="Cheng J.F."/>
            <person name="Goodwin L.A."/>
            <person name="Pitluck S."/>
            <person name="Liolios K."/>
            <person name="Ivanova N."/>
            <person name="Mavromatis K."/>
            <person name="Mikhailova N."/>
            <person name="Pati A."/>
            <person name="Chen A."/>
            <person name="Palaniappan K."/>
            <person name="Land M."/>
            <person name="Pan C."/>
            <person name="Brambilla E.M."/>
            <person name="Rohde M."/>
            <person name="Tindall B.J."/>
            <person name="Sikorski J."/>
            <person name="Goker M."/>
            <person name="Detter J.C."/>
            <person name="Bristow J."/>
            <person name="Eisen J.A."/>
            <person name="Markowitz V."/>
            <person name="Hugenholtz P."/>
            <person name="Kyrpides N.C."/>
            <person name="Klenk H.P."/>
            <person name="Woyke T."/>
        </authorList>
    </citation>
    <scope>NUCLEOTIDE SEQUENCE [LARGE SCALE GENOMIC DNA]</scope>
    <source>
        <strain evidence="3">DSM 14884 / JCM 11576 / T1</strain>
    </source>
</reference>
<dbReference type="InterPro" id="IPR036873">
    <property type="entry name" value="Rhodanese-like_dom_sf"/>
</dbReference>
<evidence type="ECO:0000313" key="2">
    <source>
        <dbReference type="EMBL" id="AEB12285.1"/>
    </source>
</evidence>
<dbReference type="SMART" id="SM00450">
    <property type="entry name" value="RHOD"/>
    <property type="match status" value="1"/>
</dbReference>
<protein>
    <submittedName>
        <fullName evidence="2">Rhodanese-like protein</fullName>
    </submittedName>
</protein>
<organism evidence="2 3">
    <name type="scientific">Marinithermus hydrothermalis (strain DSM 14884 / JCM 11576 / T1)</name>
    <dbReference type="NCBI Taxonomy" id="869210"/>
    <lineage>
        <taxon>Bacteria</taxon>
        <taxon>Thermotogati</taxon>
        <taxon>Deinococcota</taxon>
        <taxon>Deinococci</taxon>
        <taxon>Thermales</taxon>
        <taxon>Thermaceae</taxon>
        <taxon>Marinithermus</taxon>
    </lineage>
</organism>
<feature type="domain" description="Rhodanese" evidence="1">
    <location>
        <begin position="16"/>
        <end position="94"/>
    </location>
</feature>
<evidence type="ECO:0000313" key="3">
    <source>
        <dbReference type="Proteomes" id="UP000007030"/>
    </source>
</evidence>
<dbReference type="InterPro" id="IPR001763">
    <property type="entry name" value="Rhodanese-like_dom"/>
</dbReference>
<keyword evidence="3" id="KW-1185">Reference proteome</keyword>
<name>F2NQS1_MARHT</name>
<dbReference type="STRING" id="869210.Marky_1550"/>
<sequence>MKTVTPETLPEVLALNPVIVDVRPPERFAHGSLDGAVNLPLERIQQGDHDLPKDRPLLLVCQIGRMSELAALYLEAEGYTEVYNLAGGLDALGLF</sequence>
<accession>F2NQS1</accession>
<dbReference type="Pfam" id="PF00581">
    <property type="entry name" value="Rhodanese"/>
    <property type="match status" value="1"/>
</dbReference>
<dbReference type="Gene3D" id="3.40.250.10">
    <property type="entry name" value="Rhodanese-like domain"/>
    <property type="match status" value="1"/>
</dbReference>
<dbReference type="HOGENOM" id="CLU_089574_13_2_0"/>
<gene>
    <name evidence="2" type="ordered locus">Marky_1550</name>
</gene>
<proteinExistence type="predicted"/>
<dbReference type="CDD" id="cd00158">
    <property type="entry name" value="RHOD"/>
    <property type="match status" value="1"/>
</dbReference>
<dbReference type="InterPro" id="IPR050229">
    <property type="entry name" value="GlpE_sulfurtransferase"/>
</dbReference>
<dbReference type="SUPFAM" id="SSF52821">
    <property type="entry name" value="Rhodanese/Cell cycle control phosphatase"/>
    <property type="match status" value="1"/>
</dbReference>
<dbReference type="OrthoDB" id="26205at2"/>
<dbReference type="Proteomes" id="UP000007030">
    <property type="component" value="Chromosome"/>
</dbReference>
<dbReference type="PANTHER" id="PTHR43031">
    <property type="entry name" value="FAD-DEPENDENT OXIDOREDUCTASE"/>
    <property type="match status" value="1"/>
</dbReference>
<dbReference type="AlphaFoldDB" id="F2NQS1"/>
<dbReference type="PROSITE" id="PS50206">
    <property type="entry name" value="RHODANESE_3"/>
    <property type="match status" value="1"/>
</dbReference>
<dbReference type="PANTHER" id="PTHR43031:SF1">
    <property type="entry name" value="PYRIDINE NUCLEOTIDE-DISULPHIDE OXIDOREDUCTASE"/>
    <property type="match status" value="1"/>
</dbReference>